<protein>
    <recommendedName>
        <fullName evidence="1">STAS domain-containing protein</fullName>
    </recommendedName>
</protein>
<dbReference type="SUPFAM" id="SSF52091">
    <property type="entry name" value="SpoIIaa-like"/>
    <property type="match status" value="1"/>
</dbReference>
<accession>A0ABP8C2Z4</accession>
<feature type="domain" description="STAS" evidence="1">
    <location>
        <begin position="1"/>
        <end position="64"/>
    </location>
</feature>
<gene>
    <name evidence="2" type="ORF">GCM10022291_08030</name>
</gene>
<organism evidence="2 3">
    <name type="scientific">Postechiella marina</name>
    <dbReference type="NCBI Taxonomy" id="943941"/>
    <lineage>
        <taxon>Bacteria</taxon>
        <taxon>Pseudomonadati</taxon>
        <taxon>Bacteroidota</taxon>
        <taxon>Flavobacteriia</taxon>
        <taxon>Flavobacteriales</taxon>
        <taxon>Flavobacteriaceae</taxon>
        <taxon>Postechiella</taxon>
    </lineage>
</organism>
<dbReference type="PROSITE" id="PS50801">
    <property type="entry name" value="STAS"/>
    <property type="match status" value="1"/>
</dbReference>
<proteinExistence type="predicted"/>
<keyword evidence="3" id="KW-1185">Reference proteome</keyword>
<reference evidence="3" key="1">
    <citation type="journal article" date="2019" name="Int. J. Syst. Evol. Microbiol.">
        <title>The Global Catalogue of Microorganisms (GCM) 10K type strain sequencing project: providing services to taxonomists for standard genome sequencing and annotation.</title>
        <authorList>
            <consortium name="The Broad Institute Genomics Platform"/>
            <consortium name="The Broad Institute Genome Sequencing Center for Infectious Disease"/>
            <person name="Wu L."/>
            <person name="Ma J."/>
        </authorList>
    </citation>
    <scope>NUCLEOTIDE SEQUENCE [LARGE SCALE GENOMIC DNA]</scope>
    <source>
        <strain evidence="3">JCM 17630</strain>
    </source>
</reference>
<dbReference type="InterPro" id="IPR002645">
    <property type="entry name" value="STAS_dom"/>
</dbReference>
<dbReference type="InterPro" id="IPR036513">
    <property type="entry name" value="STAS_dom_sf"/>
</dbReference>
<dbReference type="EMBL" id="BAABCA010000002">
    <property type="protein sequence ID" value="GAA4232689.1"/>
    <property type="molecule type" value="Genomic_DNA"/>
</dbReference>
<evidence type="ECO:0000259" key="1">
    <source>
        <dbReference type="PROSITE" id="PS50801"/>
    </source>
</evidence>
<sequence>MKGILNKANLSVFENEFTNIFDKLDKLTISIENIEWMDKQGVEALAALHNESIIKNKELSIIGMGCKELYEHFRTDMSTKITAETAA</sequence>
<evidence type="ECO:0000313" key="3">
    <source>
        <dbReference type="Proteomes" id="UP001501496"/>
    </source>
</evidence>
<evidence type="ECO:0000313" key="2">
    <source>
        <dbReference type="EMBL" id="GAA4232689.1"/>
    </source>
</evidence>
<name>A0ABP8C2Z4_9FLAO</name>
<dbReference type="Proteomes" id="UP001501496">
    <property type="component" value="Unassembled WGS sequence"/>
</dbReference>
<comment type="caution">
    <text evidence="2">The sequence shown here is derived from an EMBL/GenBank/DDBJ whole genome shotgun (WGS) entry which is preliminary data.</text>
</comment>